<dbReference type="AlphaFoldDB" id="K4KJN8"/>
<keyword evidence="2" id="KW-1185">Reference proteome</keyword>
<reference evidence="1 2" key="1">
    <citation type="journal article" date="2013" name="Genome Announc.">
        <title>Complete genome sequence of Simiduia agarivorans SA1(T), a marine bacterium able to degrade a variety of polysaccharides.</title>
        <authorList>
            <person name="Lin S.Y."/>
            <person name="Shieh W.Y."/>
            <person name="Chen J.S."/>
            <person name="Tang S.L."/>
        </authorList>
    </citation>
    <scope>NUCLEOTIDE SEQUENCE [LARGE SCALE GENOMIC DNA]</scope>
    <source>
        <strain evidence="2">DSM 21679 / JCM 13881 / BCRC 17597 / SA1</strain>
    </source>
</reference>
<evidence type="ECO:0000313" key="1">
    <source>
        <dbReference type="EMBL" id="AFU99191.1"/>
    </source>
</evidence>
<protein>
    <recommendedName>
        <fullName evidence="3">DUF2884 family protein</fullName>
    </recommendedName>
</protein>
<evidence type="ECO:0008006" key="3">
    <source>
        <dbReference type="Google" id="ProtNLM"/>
    </source>
</evidence>
<dbReference type="KEGG" id="saga:M5M_10050"/>
<dbReference type="InterPro" id="IPR021307">
    <property type="entry name" value="DUF2884"/>
</dbReference>
<dbReference type="Proteomes" id="UP000000466">
    <property type="component" value="Chromosome"/>
</dbReference>
<accession>K4KJN8</accession>
<sequence>MGLLWVSALSLADTRVEEPQCDLHFEQSLTVDKSVLEVADLRFSTDGSVTRAGKPVKLNRDQQALSAEYVGEVQALVPELLALVRDAMKLVARALGETFSELFGHDSDVAVKTEYALNVASQKLDERIQQKDGRYHLSHGEEDLFSEAFGEEFDQAVEEAASESVGTGMSLVWRALFEPGFADRMEKFGERMEVEMKEAAENVEARGDIMCERARRTAALETRMRETIPELAHYRLVRYQEEKAEKVSARISAN</sequence>
<proteinExistence type="predicted"/>
<dbReference type="HOGENOM" id="CLU_1093706_0_0_6"/>
<evidence type="ECO:0000313" key="2">
    <source>
        <dbReference type="Proteomes" id="UP000000466"/>
    </source>
</evidence>
<dbReference type="EMBL" id="CP003746">
    <property type="protein sequence ID" value="AFU99191.1"/>
    <property type="molecule type" value="Genomic_DNA"/>
</dbReference>
<dbReference type="STRING" id="1117647.M5M_10050"/>
<organism evidence="1 2">
    <name type="scientific">Simiduia agarivorans (strain DSM 21679 / JCM 13881 / BCRC 17597 / SA1)</name>
    <dbReference type="NCBI Taxonomy" id="1117647"/>
    <lineage>
        <taxon>Bacteria</taxon>
        <taxon>Pseudomonadati</taxon>
        <taxon>Pseudomonadota</taxon>
        <taxon>Gammaproteobacteria</taxon>
        <taxon>Cellvibrionales</taxon>
        <taxon>Cellvibrionaceae</taxon>
        <taxon>Simiduia</taxon>
    </lineage>
</organism>
<gene>
    <name evidence="1" type="ordered locus">M5M_10050</name>
</gene>
<dbReference type="Pfam" id="PF11101">
    <property type="entry name" value="DUF2884"/>
    <property type="match status" value="1"/>
</dbReference>
<name>K4KJN8_SIMAS</name>